<evidence type="ECO:0000256" key="8">
    <source>
        <dbReference type="ARBA" id="ARBA00023284"/>
    </source>
</evidence>
<dbReference type="EC" id="1.11.1.24" evidence="3"/>
<keyword evidence="15" id="KW-1185">Reference proteome</keyword>
<dbReference type="AlphaFoldDB" id="D6YTF5"/>
<evidence type="ECO:0000313" key="15">
    <source>
        <dbReference type="Proteomes" id="UP000001505"/>
    </source>
</evidence>
<feature type="domain" description="Thioredoxin" evidence="13">
    <location>
        <begin position="13"/>
        <end position="158"/>
    </location>
</feature>
<dbReference type="OrthoDB" id="9812811at2"/>
<evidence type="ECO:0000256" key="6">
    <source>
        <dbReference type="ARBA" id="ARBA00023002"/>
    </source>
</evidence>
<protein>
    <recommendedName>
        <fullName evidence="3">thioredoxin-dependent peroxiredoxin</fullName>
        <ecNumber evidence="3">1.11.1.24</ecNumber>
    </recommendedName>
    <alternativeName>
        <fullName evidence="9">Thioredoxin peroxidase</fullName>
    </alternativeName>
    <alternativeName>
        <fullName evidence="11">Thioredoxin-dependent peroxiredoxin Bcp</fullName>
    </alternativeName>
</protein>
<dbReference type="STRING" id="716544.wcw_0039"/>
<dbReference type="GO" id="GO:0008379">
    <property type="term" value="F:thioredoxin peroxidase activity"/>
    <property type="evidence" value="ECO:0007669"/>
    <property type="project" value="TreeGrafter"/>
</dbReference>
<comment type="similarity">
    <text evidence="10">Belongs to the peroxiredoxin family. BCP/PrxQ subfamily.</text>
</comment>
<dbReference type="KEGG" id="wch:wcw_0039"/>
<dbReference type="GO" id="GO:0034599">
    <property type="term" value="P:cellular response to oxidative stress"/>
    <property type="evidence" value="ECO:0007669"/>
    <property type="project" value="TreeGrafter"/>
</dbReference>
<evidence type="ECO:0000256" key="7">
    <source>
        <dbReference type="ARBA" id="ARBA00023157"/>
    </source>
</evidence>
<dbReference type="eggNOG" id="COG1225">
    <property type="taxonomic scope" value="Bacteria"/>
</dbReference>
<keyword evidence="8" id="KW-0676">Redox-active center</keyword>
<keyword evidence="4 14" id="KW-0575">Peroxidase</keyword>
<evidence type="ECO:0000256" key="12">
    <source>
        <dbReference type="ARBA" id="ARBA00049091"/>
    </source>
</evidence>
<dbReference type="InterPro" id="IPR036249">
    <property type="entry name" value="Thioredoxin-like_sf"/>
</dbReference>
<dbReference type="PROSITE" id="PS51352">
    <property type="entry name" value="THIOREDOXIN_2"/>
    <property type="match status" value="1"/>
</dbReference>
<evidence type="ECO:0000256" key="1">
    <source>
        <dbReference type="ARBA" id="ARBA00003330"/>
    </source>
</evidence>
<evidence type="ECO:0000259" key="13">
    <source>
        <dbReference type="PROSITE" id="PS51352"/>
    </source>
</evidence>
<evidence type="ECO:0000256" key="9">
    <source>
        <dbReference type="ARBA" id="ARBA00032824"/>
    </source>
</evidence>
<comment type="subunit">
    <text evidence="2">Monomer.</text>
</comment>
<sequence length="205" mass="23329">MAEEEQAGKQKEIQIGDKIPPFLAKDHEGFDVTDEDVIGTPLVIYFYPKDGTSICTDEACSFRDSMAVFDEKQALVIGISPDGVDSHKKFLTENKLEFSLLSDEKKDMFRSFGALKGDEIIRTTFVVNSEGEVKWMEKPVDVKGHVERVIKALEEHCSDEVVSFDDYDRDYEEFMGKALGDAPDEEQIRKDILKKFNLEESDLKE</sequence>
<organism evidence="14 15">
    <name type="scientific">Waddlia chondrophila (strain ATCC VR-1470 / WSU 86-1044)</name>
    <dbReference type="NCBI Taxonomy" id="716544"/>
    <lineage>
        <taxon>Bacteria</taxon>
        <taxon>Pseudomonadati</taxon>
        <taxon>Chlamydiota</taxon>
        <taxon>Chlamydiia</taxon>
        <taxon>Parachlamydiales</taxon>
        <taxon>Waddliaceae</taxon>
        <taxon>Waddlia</taxon>
    </lineage>
</organism>
<evidence type="ECO:0000256" key="2">
    <source>
        <dbReference type="ARBA" id="ARBA00011245"/>
    </source>
</evidence>
<reference evidence="14 15" key="1">
    <citation type="journal article" date="2010" name="PLoS ONE">
        <title>The Waddlia genome: a window into chlamydial biology.</title>
        <authorList>
            <person name="Bertelli C."/>
            <person name="Collyn F."/>
            <person name="Croxatto A."/>
            <person name="Ruckert C."/>
            <person name="Polkinghorne A."/>
            <person name="Kebbi-Beghdadi C."/>
            <person name="Goesmann A."/>
            <person name="Vaughan L."/>
            <person name="Greub G."/>
        </authorList>
    </citation>
    <scope>NUCLEOTIDE SEQUENCE [LARGE SCALE GENOMIC DNA]</scope>
    <source>
        <strain evidence="15">ATCC VR-1470 / WSU 86-1044</strain>
    </source>
</reference>
<keyword evidence="7" id="KW-1015">Disulfide bond</keyword>
<evidence type="ECO:0000256" key="4">
    <source>
        <dbReference type="ARBA" id="ARBA00022559"/>
    </source>
</evidence>
<dbReference type="InterPro" id="IPR013766">
    <property type="entry name" value="Thioredoxin_domain"/>
</dbReference>
<dbReference type="InterPro" id="IPR000866">
    <property type="entry name" value="AhpC/TSA"/>
</dbReference>
<dbReference type="Gene3D" id="3.40.30.10">
    <property type="entry name" value="Glutaredoxin"/>
    <property type="match status" value="1"/>
</dbReference>
<keyword evidence="5" id="KW-0049">Antioxidant</keyword>
<accession>D6YTF5</accession>
<dbReference type="RefSeq" id="WP_013181144.1">
    <property type="nucleotide sequence ID" value="NC_014225.1"/>
</dbReference>
<dbReference type="GO" id="GO:0005737">
    <property type="term" value="C:cytoplasm"/>
    <property type="evidence" value="ECO:0007669"/>
    <property type="project" value="TreeGrafter"/>
</dbReference>
<dbReference type="PANTHER" id="PTHR42801:SF4">
    <property type="entry name" value="AHPC_TSA FAMILY PROTEIN"/>
    <property type="match status" value="1"/>
</dbReference>
<gene>
    <name evidence="14" type="ordered locus">wcw_0039</name>
</gene>
<dbReference type="CDD" id="cd03017">
    <property type="entry name" value="PRX_BCP"/>
    <property type="match status" value="1"/>
</dbReference>
<dbReference type="InterPro" id="IPR050924">
    <property type="entry name" value="Peroxiredoxin_BCP/PrxQ"/>
</dbReference>
<evidence type="ECO:0000313" key="14">
    <source>
        <dbReference type="EMBL" id="ADI37416.1"/>
    </source>
</evidence>
<dbReference type="EMBL" id="CP001928">
    <property type="protein sequence ID" value="ADI37416.1"/>
    <property type="molecule type" value="Genomic_DNA"/>
</dbReference>
<evidence type="ECO:0000256" key="10">
    <source>
        <dbReference type="ARBA" id="ARBA00038489"/>
    </source>
</evidence>
<dbReference type="FunFam" id="3.40.30.10:FF:000007">
    <property type="entry name" value="Thioredoxin-dependent thiol peroxidase"/>
    <property type="match status" value="1"/>
</dbReference>
<dbReference type="GO" id="GO:0045454">
    <property type="term" value="P:cell redox homeostasis"/>
    <property type="evidence" value="ECO:0007669"/>
    <property type="project" value="TreeGrafter"/>
</dbReference>
<comment type="catalytic activity">
    <reaction evidence="12">
        <text>a hydroperoxide + [thioredoxin]-dithiol = an alcohol + [thioredoxin]-disulfide + H2O</text>
        <dbReference type="Rhea" id="RHEA:62620"/>
        <dbReference type="Rhea" id="RHEA-COMP:10698"/>
        <dbReference type="Rhea" id="RHEA-COMP:10700"/>
        <dbReference type="ChEBI" id="CHEBI:15377"/>
        <dbReference type="ChEBI" id="CHEBI:29950"/>
        <dbReference type="ChEBI" id="CHEBI:30879"/>
        <dbReference type="ChEBI" id="CHEBI:35924"/>
        <dbReference type="ChEBI" id="CHEBI:50058"/>
        <dbReference type="EC" id="1.11.1.24"/>
    </reaction>
</comment>
<dbReference type="HOGENOM" id="CLU_042529_14_1_0"/>
<evidence type="ECO:0000256" key="11">
    <source>
        <dbReference type="ARBA" id="ARBA00042639"/>
    </source>
</evidence>
<comment type="function">
    <text evidence="1">Thiol-specific peroxidase that catalyzes the reduction of hydrogen peroxide and organic hydroperoxides to water and alcohols, respectively. Plays a role in cell protection against oxidative stress by detoxifying peroxides and as sensor of hydrogen peroxide-mediated signaling events.</text>
</comment>
<dbReference type="Proteomes" id="UP000001505">
    <property type="component" value="Chromosome"/>
</dbReference>
<dbReference type="PANTHER" id="PTHR42801">
    <property type="entry name" value="THIOREDOXIN-DEPENDENT PEROXIDE REDUCTASE"/>
    <property type="match status" value="1"/>
</dbReference>
<dbReference type="SUPFAM" id="SSF52833">
    <property type="entry name" value="Thioredoxin-like"/>
    <property type="match status" value="1"/>
</dbReference>
<dbReference type="Pfam" id="PF00578">
    <property type="entry name" value="AhpC-TSA"/>
    <property type="match status" value="1"/>
</dbReference>
<evidence type="ECO:0000256" key="3">
    <source>
        <dbReference type="ARBA" id="ARBA00013017"/>
    </source>
</evidence>
<keyword evidence="6 14" id="KW-0560">Oxidoreductase</keyword>
<proteinExistence type="inferred from homology"/>
<name>D6YTF5_WADCW</name>
<evidence type="ECO:0000256" key="5">
    <source>
        <dbReference type="ARBA" id="ARBA00022862"/>
    </source>
</evidence>